<dbReference type="GO" id="GO:0046983">
    <property type="term" value="F:protein dimerization activity"/>
    <property type="evidence" value="ECO:0007669"/>
    <property type="project" value="InterPro"/>
</dbReference>
<accession>A0A915DCA3</accession>
<reference evidence="3" key="1">
    <citation type="submission" date="2022-11" db="UniProtKB">
        <authorList>
            <consortium name="WormBaseParasite"/>
        </authorList>
    </citation>
    <scope>IDENTIFICATION</scope>
</reference>
<evidence type="ECO:0000313" key="3">
    <source>
        <dbReference type="WBParaSite" id="jg18359"/>
    </source>
</evidence>
<dbReference type="Proteomes" id="UP000887574">
    <property type="component" value="Unplaced"/>
</dbReference>
<keyword evidence="2" id="KW-1185">Reference proteome</keyword>
<dbReference type="InterPro" id="IPR008906">
    <property type="entry name" value="HATC_C_dom"/>
</dbReference>
<evidence type="ECO:0000313" key="2">
    <source>
        <dbReference type="Proteomes" id="UP000887574"/>
    </source>
</evidence>
<dbReference type="SUPFAM" id="SSF53098">
    <property type="entry name" value="Ribonuclease H-like"/>
    <property type="match status" value="1"/>
</dbReference>
<dbReference type="InterPro" id="IPR012337">
    <property type="entry name" value="RNaseH-like_sf"/>
</dbReference>
<dbReference type="AlphaFoldDB" id="A0A915DCA3"/>
<protein>
    <submittedName>
        <fullName evidence="3">HAT C-terminal dimerisation domain-containing protein</fullName>
    </submittedName>
</protein>
<dbReference type="PANTHER" id="PTHR46880">
    <property type="entry name" value="RAS-ASSOCIATING DOMAIN-CONTAINING PROTEIN"/>
    <property type="match status" value="1"/>
</dbReference>
<feature type="domain" description="HAT C-terminal dimerisation" evidence="1">
    <location>
        <begin position="302"/>
        <end position="370"/>
    </location>
</feature>
<dbReference type="Pfam" id="PF05699">
    <property type="entry name" value="Dimer_Tnp_hAT"/>
    <property type="match status" value="1"/>
</dbReference>
<organism evidence="2 3">
    <name type="scientific">Ditylenchus dipsaci</name>
    <dbReference type="NCBI Taxonomy" id="166011"/>
    <lineage>
        <taxon>Eukaryota</taxon>
        <taxon>Metazoa</taxon>
        <taxon>Ecdysozoa</taxon>
        <taxon>Nematoda</taxon>
        <taxon>Chromadorea</taxon>
        <taxon>Rhabditida</taxon>
        <taxon>Tylenchina</taxon>
        <taxon>Tylenchomorpha</taxon>
        <taxon>Sphaerularioidea</taxon>
        <taxon>Anguinidae</taxon>
        <taxon>Anguininae</taxon>
        <taxon>Ditylenchus</taxon>
    </lineage>
</organism>
<dbReference type="PANTHER" id="PTHR46880:SF5">
    <property type="entry name" value="DUF4371 DOMAIN-CONTAINING PROTEIN"/>
    <property type="match status" value="1"/>
</dbReference>
<dbReference type="WBParaSite" id="jg18359">
    <property type="protein sequence ID" value="jg18359"/>
    <property type="gene ID" value="jg18359"/>
</dbReference>
<evidence type="ECO:0000259" key="1">
    <source>
        <dbReference type="Pfam" id="PF05699"/>
    </source>
</evidence>
<name>A0A915DCA3_9BILA</name>
<proteinExistence type="predicted"/>
<sequence length="400" mass="46147">MNKQRYYALVIRYFCGGIKTRILRLLEQASEKSIDMTELISEALKINGLDLKKMVALTADNTNANFGGINRGGSNNLFYLLKQENPKLVGIGCPSHISSNAVQFAVEQMEYDLLGFANGLTAHFSNHALRWERFHECAQVLGIYYRLPNVYEKNLHGNLANANEFKVLFYFASFTLDHFNRFNATSQTLKRRLAFSRDDGYYGDQTMRLLAEMEKDGEFDMCLKLKSAFKKFYDDSLSYMNKWCVHLEDIATFFGIVPNHGYRTNISAIVFKRFLQELDNLFGEIAEMNETLEQLQGTEFDSKSVEEKWSILFKNPNFILLKKLVSILLSVFSSNAFCESIFSVVKNLKSDERNRMQLKLLNSLLSIKFNADFDCVKAHELFLSRTDLLEEVKRGEKYVQ</sequence>